<dbReference type="InterPro" id="IPR021701">
    <property type="entry name" value="DUF3284"/>
</dbReference>
<dbReference type="Proteomes" id="UP000278804">
    <property type="component" value="Chromosome"/>
</dbReference>
<protein>
    <submittedName>
        <fullName evidence="1">DUF3284 domain-containing protein</fullName>
    </submittedName>
</protein>
<dbReference type="RefSeq" id="WP_125164539.1">
    <property type="nucleotide sequence ID" value="NZ_CP034234.1"/>
</dbReference>
<sequence>MEVYRTMQGTPEQCYDLLIESLLMGLATSTGHNLTEDEIYEGYQYQKQLRGRMGNSGSVTVTLLELKRPNTYSVRFESAQGINTLEYHLEPLDDSQFKLTYAESYHSIKKRKMLNFKLMERFYRKGSQKRINLLLDQIQTILNERSVKA</sequence>
<evidence type="ECO:0000313" key="2">
    <source>
        <dbReference type="Proteomes" id="UP000278804"/>
    </source>
</evidence>
<organism evidence="1 2">
    <name type="scientific">Erysipelothrix piscisicarius</name>
    <dbReference type="NCBI Taxonomy" id="2485784"/>
    <lineage>
        <taxon>Bacteria</taxon>
        <taxon>Bacillati</taxon>
        <taxon>Bacillota</taxon>
        <taxon>Erysipelotrichia</taxon>
        <taxon>Erysipelotrichales</taxon>
        <taxon>Erysipelotrichaceae</taxon>
        <taxon>Erysipelothrix</taxon>
    </lineage>
</organism>
<reference evidence="1 2" key="1">
    <citation type="journal article" date="2020" name="Int. J. Syst. Evol. Microbiol.">
        <title>Description of Erysipelothrix piscisicarius sp. nov., an emergent fish pathogen, and assessment of virulence using a tiger barb (Puntigrus tetrazona) infection model.</title>
        <authorList>
            <person name="Pomaranski E.K."/>
            <person name="Griffin M.J."/>
            <person name="Camus A.C."/>
            <person name="Armwood A.R."/>
            <person name="Shelley J."/>
            <person name="Waldbieser G.C."/>
            <person name="LaFrentz B.R."/>
            <person name="Garcia J.C."/>
            <person name="Yanong R."/>
            <person name="Soto E."/>
        </authorList>
    </citation>
    <scope>NUCLEOTIDE SEQUENCE [LARGE SCALE GENOMIC DNA]</scope>
    <source>
        <strain evidence="1 2">15TAL0474</strain>
    </source>
</reference>
<dbReference type="KEGG" id="eri:EEI45_06060"/>
<name>A0A3S8RN01_9FIRM</name>
<dbReference type="SUPFAM" id="SSF55961">
    <property type="entry name" value="Bet v1-like"/>
    <property type="match status" value="1"/>
</dbReference>
<evidence type="ECO:0000313" key="1">
    <source>
        <dbReference type="EMBL" id="AZK44365.1"/>
    </source>
</evidence>
<proteinExistence type="predicted"/>
<keyword evidence="2" id="KW-1185">Reference proteome</keyword>
<dbReference type="CDD" id="cd07812">
    <property type="entry name" value="SRPBCC"/>
    <property type="match status" value="1"/>
</dbReference>
<dbReference type="AlphaFoldDB" id="A0A3S8RN01"/>
<dbReference type="Pfam" id="PF11687">
    <property type="entry name" value="DUF3284"/>
    <property type="match status" value="1"/>
</dbReference>
<dbReference type="EMBL" id="CP034234">
    <property type="protein sequence ID" value="AZK44365.1"/>
    <property type="molecule type" value="Genomic_DNA"/>
</dbReference>
<accession>A0A3S8RN01</accession>
<gene>
    <name evidence="1" type="ORF">EEI45_06060</name>
</gene>